<keyword evidence="3" id="KW-1185">Reference proteome</keyword>
<dbReference type="EMBL" id="CP001778">
    <property type="protein sequence ID" value="ADD43882.1"/>
    <property type="molecule type" value="Genomic_DNA"/>
</dbReference>
<organism evidence="2 3">
    <name type="scientific">Stackebrandtia nassauensis (strain DSM 44728 / CIP 108903 / NRRL B-16338 / NBRC 102104 / LLR-40K-21)</name>
    <dbReference type="NCBI Taxonomy" id="446470"/>
    <lineage>
        <taxon>Bacteria</taxon>
        <taxon>Bacillati</taxon>
        <taxon>Actinomycetota</taxon>
        <taxon>Actinomycetes</taxon>
        <taxon>Glycomycetales</taxon>
        <taxon>Glycomycetaceae</taxon>
        <taxon>Stackebrandtia</taxon>
    </lineage>
</organism>
<protein>
    <submittedName>
        <fullName evidence="2">Uncharacterized protein</fullName>
    </submittedName>
</protein>
<sequence>MSDVDAVAAEATTDPNSPVLETDMHGRRWVFYRPDIRPAALRRYARLADKVTGGGEVADADAIELAAVAEDMLRSGLPDAETREAFDEAPFNGTDITALSEEYFEALGATVGESSASPAPSPTTVARSRPTSKRRTE</sequence>
<evidence type="ECO:0000313" key="2">
    <source>
        <dbReference type="EMBL" id="ADD43882.1"/>
    </source>
</evidence>
<evidence type="ECO:0000256" key="1">
    <source>
        <dbReference type="SAM" id="MobiDB-lite"/>
    </source>
</evidence>
<reference evidence="2 3" key="1">
    <citation type="journal article" date="2009" name="Stand. Genomic Sci.">
        <title>Complete genome sequence of Stackebrandtia nassauensis type strain (LLR-40K-21).</title>
        <authorList>
            <person name="Munk C."/>
            <person name="Lapidus A."/>
            <person name="Copeland A."/>
            <person name="Jando M."/>
            <person name="Mayilraj S."/>
            <person name="Glavina Del Rio T."/>
            <person name="Nolan M."/>
            <person name="Chen F."/>
            <person name="Lucas S."/>
            <person name="Tice H."/>
            <person name="Cheng J.F."/>
            <person name="Han C."/>
            <person name="Detter J.C."/>
            <person name="Bruce D."/>
            <person name="Goodwin L."/>
            <person name="Chain P."/>
            <person name="Pitluck S."/>
            <person name="Goker M."/>
            <person name="Ovchinikova G."/>
            <person name="Pati A."/>
            <person name="Ivanova N."/>
            <person name="Mavromatis K."/>
            <person name="Chen A."/>
            <person name="Palaniappan K."/>
            <person name="Land M."/>
            <person name="Hauser L."/>
            <person name="Chang Y.J."/>
            <person name="Jeffries C.D."/>
            <person name="Bristow J."/>
            <person name="Eisen J.A."/>
            <person name="Markowitz V."/>
            <person name="Hugenholtz P."/>
            <person name="Kyrpides N.C."/>
            <person name="Klenk H.P."/>
        </authorList>
    </citation>
    <scope>NUCLEOTIDE SEQUENCE [LARGE SCALE GENOMIC DNA]</scope>
    <source>
        <strain evidence="3">DSM 44728 / CIP 108903 / NRRL B-16338 / NBRC 102104 / LLR-40K-21</strain>
    </source>
</reference>
<feature type="compositionally biased region" description="Low complexity" evidence="1">
    <location>
        <begin position="1"/>
        <end position="14"/>
    </location>
</feature>
<dbReference type="eggNOG" id="ENOG50348HA">
    <property type="taxonomic scope" value="Bacteria"/>
</dbReference>
<dbReference type="AlphaFoldDB" id="D3Q2E9"/>
<feature type="region of interest" description="Disordered" evidence="1">
    <location>
        <begin position="1"/>
        <end position="20"/>
    </location>
</feature>
<dbReference type="HOGENOM" id="CLU_1863939_0_0_11"/>
<feature type="region of interest" description="Disordered" evidence="1">
    <location>
        <begin position="109"/>
        <end position="137"/>
    </location>
</feature>
<name>D3Q2E9_STANL</name>
<gene>
    <name evidence="2" type="ordered locus">Snas_4233</name>
</gene>
<dbReference type="Proteomes" id="UP000000844">
    <property type="component" value="Chromosome"/>
</dbReference>
<evidence type="ECO:0000313" key="3">
    <source>
        <dbReference type="Proteomes" id="UP000000844"/>
    </source>
</evidence>
<dbReference type="RefSeq" id="WP_013019453.1">
    <property type="nucleotide sequence ID" value="NC_013947.1"/>
</dbReference>
<dbReference type="KEGG" id="sna:Snas_4233"/>
<dbReference type="STRING" id="446470.Snas_4233"/>
<accession>D3Q2E9</accession>
<proteinExistence type="predicted"/>